<gene>
    <name evidence="7" type="ORF">ASIM_LOCUS15103</name>
</gene>
<dbReference type="InterPro" id="IPR040773">
    <property type="entry name" value="Rpn6_N"/>
</dbReference>
<dbReference type="SUPFAM" id="SSF46785">
    <property type="entry name" value="Winged helix' DNA-binding domain"/>
    <property type="match status" value="1"/>
</dbReference>
<feature type="domain" description="PCI" evidence="6">
    <location>
        <begin position="221"/>
        <end position="390"/>
    </location>
</feature>
<dbReference type="EMBL" id="UYRR01032113">
    <property type="protein sequence ID" value="VDK54238.1"/>
    <property type="molecule type" value="Genomic_DNA"/>
</dbReference>
<dbReference type="InterPro" id="IPR000717">
    <property type="entry name" value="PCI_dom"/>
</dbReference>
<dbReference type="Pfam" id="PF18055">
    <property type="entry name" value="RPN6_N"/>
    <property type="match status" value="1"/>
</dbReference>
<protein>
    <submittedName>
        <fullName evidence="9">Probable 26S proteasome regulatory subunit rpn-6.1 (inferred by orthology to a C. elegans protein)</fullName>
    </submittedName>
</protein>
<evidence type="ECO:0000313" key="9">
    <source>
        <dbReference type="WBParaSite" id="ASIM_0001569601-mRNA-1"/>
    </source>
</evidence>
<comment type="subunit">
    <text evidence="3">Component of the lid subcomplex of the 19S proteasome regulatory particle complex (also named PA700 complex). The 26S proteasome consists of a 20S proteasome core and two 19S regulatory subunits.</text>
</comment>
<dbReference type="InterPro" id="IPR036390">
    <property type="entry name" value="WH_DNA-bd_sf"/>
</dbReference>
<dbReference type="OrthoDB" id="1418352at2759"/>
<dbReference type="Pfam" id="PF01399">
    <property type="entry name" value="PCI"/>
    <property type="match status" value="1"/>
</dbReference>
<dbReference type="Gene3D" id="1.25.40.570">
    <property type="match status" value="1"/>
</dbReference>
<keyword evidence="8" id="KW-1185">Reference proteome</keyword>
<comment type="similarity">
    <text evidence="1">Belongs to the proteasome subunit S9 family.</text>
</comment>
<dbReference type="InterPro" id="IPR032194">
    <property type="entry name" value="CNOT1_HEAT"/>
</dbReference>
<evidence type="ECO:0000259" key="6">
    <source>
        <dbReference type="PROSITE" id="PS50250"/>
    </source>
</evidence>
<reference evidence="7 8" key="2">
    <citation type="submission" date="2018-11" db="EMBL/GenBank/DDBJ databases">
        <authorList>
            <consortium name="Pathogen Informatics"/>
        </authorList>
    </citation>
    <scope>NUCLEOTIDE SEQUENCE [LARGE SCALE GENOMIC DNA]</scope>
</reference>
<evidence type="ECO:0000256" key="4">
    <source>
        <dbReference type="SAM" id="Coils"/>
    </source>
</evidence>
<keyword evidence="2" id="KW-0647">Proteasome</keyword>
<dbReference type="Proteomes" id="UP000267096">
    <property type="component" value="Unassembled WGS sequence"/>
</dbReference>
<dbReference type="SMART" id="SM00753">
    <property type="entry name" value="PAM"/>
    <property type="match status" value="1"/>
</dbReference>
<reference evidence="9" key="1">
    <citation type="submission" date="2017-02" db="UniProtKB">
        <authorList>
            <consortium name="WormBaseParasite"/>
        </authorList>
    </citation>
    <scope>IDENTIFICATION</scope>
</reference>
<dbReference type="InterPro" id="IPR050871">
    <property type="entry name" value="26S_Proteasome/COP9_Components"/>
</dbReference>
<keyword evidence="4" id="KW-0175">Coiled coil</keyword>
<evidence type="ECO:0000313" key="7">
    <source>
        <dbReference type="EMBL" id="VDK54238.1"/>
    </source>
</evidence>
<dbReference type="PANTHER" id="PTHR10678">
    <property type="entry name" value="26S PROTEASOME NON-ATPASE REGULATORY SUBUNIT 11/COP9 SIGNALOSOME COMPLEX SUBUNIT 2"/>
    <property type="match status" value="1"/>
</dbReference>
<evidence type="ECO:0000256" key="1">
    <source>
        <dbReference type="ARBA" id="ARBA00007454"/>
    </source>
</evidence>
<feature type="coiled-coil region" evidence="4">
    <location>
        <begin position="123"/>
        <end position="160"/>
    </location>
</feature>
<evidence type="ECO:0000256" key="3">
    <source>
        <dbReference type="ARBA" id="ARBA00062507"/>
    </source>
</evidence>
<organism evidence="9">
    <name type="scientific">Anisakis simplex</name>
    <name type="common">Herring worm</name>
    <dbReference type="NCBI Taxonomy" id="6269"/>
    <lineage>
        <taxon>Eukaryota</taxon>
        <taxon>Metazoa</taxon>
        <taxon>Ecdysozoa</taxon>
        <taxon>Nematoda</taxon>
        <taxon>Chromadorea</taxon>
        <taxon>Rhabditida</taxon>
        <taxon>Spirurina</taxon>
        <taxon>Ascaridomorpha</taxon>
        <taxon>Ascaridoidea</taxon>
        <taxon>Anisakidae</taxon>
        <taxon>Anisakis</taxon>
        <taxon>Anisakis simplex complex</taxon>
    </lineage>
</organism>
<dbReference type="Pfam" id="PF16418">
    <property type="entry name" value="CNOT1_HEAT"/>
    <property type="match status" value="1"/>
</dbReference>
<dbReference type="PROSITE" id="PS50250">
    <property type="entry name" value="PCI"/>
    <property type="match status" value="1"/>
</dbReference>
<dbReference type="GO" id="GO:0000502">
    <property type="term" value="C:proteasome complex"/>
    <property type="evidence" value="ECO:0007669"/>
    <property type="project" value="UniProtKB-KW"/>
</dbReference>
<proteinExistence type="inferred from homology"/>
<sequence length="1468" mass="160746">MSGGTAMDTMSSVPHMNEDNAIRYLTNFVKSPVQNEADIKKKEESIMELGNMLAKNKQTHELRNMIENTRPFLVSLGKAKAAKLVRNLVDLCLMIDDQDGDIKVDLCKECIQWATEQNRTFLRQTLQARLVRLYNDLRRYQQAQHLANQLVRELKKVDDKDVIVEVQLEESKACYHLGNLSKARAALTSARTTANSIYMPPRMQAALDMQSGILHAADERDFKTAFSYFYEAFEGYDTVSDRADAIRALKYMLLSKVMLDAPEEVSTILSAKLALKYSGSDLEAMRAIAEAAKKRSLADFNAAFGRYREELQCDAVVKKHFNSLSDSMLEKDLCRIIEPYSFVQISHIASQIGLDKEKVEKKLSQMILDKKFSGSLHQGDGMLIVYDLAPVDKTYENAVETIHAMGEVWLEVHCNESGEVDREVWCILLEGIISGSDQLSSYFTQSSPLHSSSPSAVPSNSTNSSNNTSSNTSSSQPQSQATSANTSLTPSSCSSSNPLRLRRNFCACLLKQLIQGCVSDPSKSSIRRFYIFTDVLEERVYKIRSGQYAEFVETLLTKELSLSIIVECLIEILIIISSVASNVIQSLSQHLKTRLEALIETANSSEDKSLFDCPISAEFTHQLFATFTSSLLVDILTTDHHTAADVCRILEKGLTSSSQLAPLHSLLKIASESSIKSTGIVPSSNSERLTATDFIDIEDKDLESVMETLANQNPNLLAQQIQELGASFTSSVQACKQHLAALNAADVHSLNSVTLSRVIIMMINTYATTPSATTTGGVLPENATAPTSSATVNWNAKVFAQAVNEISSNLNWSEVVMHLDQPNFLVRNKVQLQFLTSLLLEGLGSNPFPIALLYREWNFHKIGQVCLFTSHFHFSWIEQILQNPDVFCFTDYPHRPVNLTGLKVQPEETNRDLTNWRSLDLLDILLRLSEVRKLLNGVLNILHKPISSCADVILVGLLQIPPPVNSLRSHLFQILIPMMIGNHPNAVSVLSVAWNSEELNKPPFQIRQIILTALCNYYMKNPDDQSKLTRILEVAHELKPNGLAELFNLPQFSFTIDLACLASRRDFLKLDKWVEDKLSEHGDAFATHLISYIRRRLPFGVVTASQGAGLPQETLQTLINCLSKPTSVSSVTINELQQLFHQMRQLQLKNGDARGTTATSAAAMNMGSRTQIGLPQTSAGSVFGGGGAPNTSTMQQQTTGAFSNFPFGGASQFGASNRDQVLAAAAQQLQNRQQQQQQTGTIPNSMQMFGNNAPNTGAAPGSAAAAFAQQTDLLKSWSAAGSGIQPSFGASNALSMSPSGQMMRTGYIGASGSTNASRTTAAMTGSAWNMPTGLPGLWAGTGLRTTPGPTAASTSIDFRAQLPPGGPGSAAGMLGGTGGFGAAAGAVPAQPTPTAGRLTTSMSDDPTNMQFNEEIQNEANMYFQQVISIVVVSFITLHYCLCQQYRWTISVLILCVNCCVVLRSTLSY</sequence>
<dbReference type="WBParaSite" id="ASIM_0001569601-mRNA-1">
    <property type="protein sequence ID" value="ASIM_0001569601-mRNA-1"/>
    <property type="gene ID" value="ASIM_0001569601"/>
</dbReference>
<dbReference type="FunFam" id="1.25.40.570:FF:000016">
    <property type="entry name" value="26S proteasome regulatory subunit"/>
    <property type="match status" value="1"/>
</dbReference>
<evidence type="ECO:0000256" key="5">
    <source>
        <dbReference type="SAM" id="MobiDB-lite"/>
    </source>
</evidence>
<name>A0A0M3K405_ANISI</name>
<accession>A0A0M3K405</accession>
<feature type="region of interest" description="Disordered" evidence="5">
    <location>
        <begin position="451"/>
        <end position="497"/>
    </location>
</feature>
<evidence type="ECO:0000256" key="2">
    <source>
        <dbReference type="ARBA" id="ARBA00022942"/>
    </source>
</evidence>
<dbReference type="SMART" id="SM00088">
    <property type="entry name" value="PINT"/>
    <property type="match status" value="1"/>
</dbReference>
<evidence type="ECO:0000313" key="8">
    <source>
        <dbReference type="Proteomes" id="UP000267096"/>
    </source>
</evidence>